<evidence type="ECO:0000313" key="2">
    <source>
        <dbReference type="EMBL" id="KAK9404622.1"/>
    </source>
</evidence>
<evidence type="ECO:0000313" key="3">
    <source>
        <dbReference type="Proteomes" id="UP001474421"/>
    </source>
</evidence>
<organism evidence="2 3">
    <name type="scientific">Crotalus adamanteus</name>
    <name type="common">Eastern diamondback rattlesnake</name>
    <dbReference type="NCBI Taxonomy" id="8729"/>
    <lineage>
        <taxon>Eukaryota</taxon>
        <taxon>Metazoa</taxon>
        <taxon>Chordata</taxon>
        <taxon>Craniata</taxon>
        <taxon>Vertebrata</taxon>
        <taxon>Euteleostomi</taxon>
        <taxon>Lepidosauria</taxon>
        <taxon>Squamata</taxon>
        <taxon>Bifurcata</taxon>
        <taxon>Unidentata</taxon>
        <taxon>Episquamata</taxon>
        <taxon>Toxicofera</taxon>
        <taxon>Serpentes</taxon>
        <taxon>Colubroidea</taxon>
        <taxon>Viperidae</taxon>
        <taxon>Crotalinae</taxon>
        <taxon>Crotalus</taxon>
    </lineage>
</organism>
<dbReference type="EMBL" id="JAOTOJ010000003">
    <property type="protein sequence ID" value="KAK9404622.1"/>
    <property type="molecule type" value="Genomic_DNA"/>
</dbReference>
<feature type="compositionally biased region" description="Polar residues" evidence="1">
    <location>
        <begin position="198"/>
        <end position="208"/>
    </location>
</feature>
<comment type="caution">
    <text evidence="2">The sequence shown here is derived from an EMBL/GenBank/DDBJ whole genome shotgun (WGS) entry which is preliminary data.</text>
</comment>
<sequence length="331" mass="35049">MMNGTANVNAAGRSHYASSIPIPRAASHSKIHTLAASPKLPPKQNCVGAFSSPRISSPRTGKAQASSTCGAPKGSKQKLAVKAAAAANPRPEKTDIPGSHGETEEMDSSLGSGLVSGYTNPWSLPKANSRTTKIVKKAVIQTNEKVKNISKQGESNSSLVAVKVLGKPSTIAEPAKTAHLPGKSPSYLNLYNETLMSKPSDGSATKRPQSCPAKGPSASESNWKENGTSKQEDNPQTISLDTSSLNKGPVLHTAPISFSSLPQHNHPIMATVAPFHYRWQGEKEKSSLPQKEETCDVQQPSPPEGPELTLRGMTLNLGFGCKGRDLRPANY</sequence>
<feature type="compositionally biased region" description="Polar residues" evidence="1">
    <location>
        <begin position="218"/>
        <end position="246"/>
    </location>
</feature>
<accession>A0AAW1BTA1</accession>
<evidence type="ECO:0000256" key="1">
    <source>
        <dbReference type="SAM" id="MobiDB-lite"/>
    </source>
</evidence>
<keyword evidence="3" id="KW-1185">Reference proteome</keyword>
<feature type="region of interest" description="Disordered" evidence="1">
    <location>
        <begin position="35"/>
        <end position="114"/>
    </location>
</feature>
<protein>
    <submittedName>
        <fullName evidence="2">Nav3: Neuron navigator 3</fullName>
    </submittedName>
</protein>
<proteinExistence type="predicted"/>
<feature type="compositionally biased region" description="Polar residues" evidence="1">
    <location>
        <begin position="53"/>
        <end position="69"/>
    </location>
</feature>
<name>A0AAW1BTA1_CROAD</name>
<feature type="region of interest" description="Disordered" evidence="1">
    <location>
        <begin position="285"/>
        <end position="308"/>
    </location>
</feature>
<dbReference type="AlphaFoldDB" id="A0AAW1BTA1"/>
<gene>
    <name evidence="2" type="ORF">NXF25_009449</name>
</gene>
<feature type="region of interest" description="Disordered" evidence="1">
    <location>
        <begin position="198"/>
        <end position="246"/>
    </location>
</feature>
<dbReference type="Proteomes" id="UP001474421">
    <property type="component" value="Unassembled WGS sequence"/>
</dbReference>
<feature type="compositionally biased region" description="Basic and acidic residues" evidence="1">
    <location>
        <begin position="285"/>
        <end position="294"/>
    </location>
</feature>
<reference evidence="2 3" key="1">
    <citation type="journal article" date="2024" name="Proc. Natl. Acad. Sci. U.S.A.">
        <title>The genetic regulatory architecture and epigenomic basis for age-related changes in rattlesnake venom.</title>
        <authorList>
            <person name="Hogan M.P."/>
            <person name="Holding M.L."/>
            <person name="Nystrom G.S."/>
            <person name="Colston T.J."/>
            <person name="Bartlett D.A."/>
            <person name="Mason A.J."/>
            <person name="Ellsworth S.A."/>
            <person name="Rautsaw R.M."/>
            <person name="Lawrence K.C."/>
            <person name="Strickland J.L."/>
            <person name="He B."/>
            <person name="Fraser P."/>
            <person name="Margres M.J."/>
            <person name="Gilbert D.M."/>
            <person name="Gibbs H.L."/>
            <person name="Parkinson C.L."/>
            <person name="Rokyta D.R."/>
        </authorList>
    </citation>
    <scope>NUCLEOTIDE SEQUENCE [LARGE SCALE GENOMIC DNA]</scope>
    <source>
        <strain evidence="2">DRR0105</strain>
    </source>
</reference>